<gene>
    <name evidence="4" type="ORF">B0T24DRAFT_620079</name>
</gene>
<dbReference type="CDD" id="cd05259">
    <property type="entry name" value="PCBER_SDR_a"/>
    <property type="match status" value="1"/>
</dbReference>
<dbReference type="Gene3D" id="3.40.50.720">
    <property type="entry name" value="NAD(P)-binding Rossmann-like Domain"/>
    <property type="match status" value="1"/>
</dbReference>
<reference evidence="4" key="2">
    <citation type="submission" date="2023-06" db="EMBL/GenBank/DDBJ databases">
        <authorList>
            <consortium name="Lawrence Berkeley National Laboratory"/>
            <person name="Haridas S."/>
            <person name="Hensen N."/>
            <person name="Bonometti L."/>
            <person name="Westerberg I."/>
            <person name="Brannstrom I.O."/>
            <person name="Guillou S."/>
            <person name="Cros-Aarteil S."/>
            <person name="Calhoun S."/>
            <person name="Kuo A."/>
            <person name="Mondo S."/>
            <person name="Pangilinan J."/>
            <person name="Riley R."/>
            <person name="Labutti K."/>
            <person name="Andreopoulos B."/>
            <person name="Lipzen A."/>
            <person name="Chen C."/>
            <person name="Yanf M."/>
            <person name="Daum C."/>
            <person name="Ng V."/>
            <person name="Clum A."/>
            <person name="Steindorff A."/>
            <person name="Ohm R."/>
            <person name="Martin F."/>
            <person name="Silar P."/>
            <person name="Natvig D."/>
            <person name="Lalanne C."/>
            <person name="Gautier V."/>
            <person name="Ament-Velasquez S.L."/>
            <person name="Kruys A."/>
            <person name="Hutchinson M.I."/>
            <person name="Powell A.J."/>
            <person name="Barry K."/>
            <person name="Miller A.N."/>
            <person name="Grigoriev I.V."/>
            <person name="Debuchy R."/>
            <person name="Gladieux P."/>
            <person name="Thoren M.H."/>
            <person name="Johannesson H."/>
        </authorList>
    </citation>
    <scope>NUCLEOTIDE SEQUENCE</scope>
    <source>
        <strain evidence="4">CBS 958.72</strain>
    </source>
</reference>
<dbReference type="PANTHER" id="PTHR47706">
    <property type="entry name" value="NMRA-LIKE FAMILY PROTEIN"/>
    <property type="match status" value="1"/>
</dbReference>
<name>A0AAE0KIM7_9PEZI</name>
<dbReference type="InterPro" id="IPR036291">
    <property type="entry name" value="NAD(P)-bd_dom_sf"/>
</dbReference>
<proteinExistence type="predicted"/>
<protein>
    <recommendedName>
        <fullName evidence="3">NmrA-like domain-containing protein</fullName>
    </recommendedName>
</protein>
<sequence length="305" mass="31657">MVSIKTVAVLGGTGNLGPFIVQELVAAGFTVTGVTRAGSTNSTPKFPDGLAIKSVDYESVADLTAAFAGQDAVVSVVATAGIAAQKVAVDAAVAAGVRRFVPSEFGINTRRVGGTPIGSILAGKIAIVDYLKEQAAAHPAFSWTGLSTGLFFDWALERGTLGFSVKDKTAIVVDSGNEKWQASNLPQIGRAVAGILSHPDATANRYLGSASFNLSQNELIALVEELAGTKLAVTRVASADIQKKGEEKLAQGDFRAFIDFLHVHNFADGAGNALAPADSVNELVGLPYEDLRATVESWLKKSGAL</sequence>
<dbReference type="InterPro" id="IPR008030">
    <property type="entry name" value="NmrA-like"/>
</dbReference>
<dbReference type="PANTHER" id="PTHR47706:SF10">
    <property type="entry name" value="NMRA-LIKE DOMAIN-CONTAINING PROTEIN"/>
    <property type="match status" value="1"/>
</dbReference>
<evidence type="ECO:0000256" key="2">
    <source>
        <dbReference type="ARBA" id="ARBA00023002"/>
    </source>
</evidence>
<reference evidence="4" key="1">
    <citation type="journal article" date="2023" name="Mol. Phylogenet. Evol.">
        <title>Genome-scale phylogeny and comparative genomics of the fungal order Sordariales.</title>
        <authorList>
            <person name="Hensen N."/>
            <person name="Bonometti L."/>
            <person name="Westerberg I."/>
            <person name="Brannstrom I.O."/>
            <person name="Guillou S."/>
            <person name="Cros-Aarteil S."/>
            <person name="Calhoun S."/>
            <person name="Haridas S."/>
            <person name="Kuo A."/>
            <person name="Mondo S."/>
            <person name="Pangilinan J."/>
            <person name="Riley R."/>
            <person name="LaButti K."/>
            <person name="Andreopoulos B."/>
            <person name="Lipzen A."/>
            <person name="Chen C."/>
            <person name="Yan M."/>
            <person name="Daum C."/>
            <person name="Ng V."/>
            <person name="Clum A."/>
            <person name="Steindorff A."/>
            <person name="Ohm R.A."/>
            <person name="Martin F."/>
            <person name="Silar P."/>
            <person name="Natvig D.O."/>
            <person name="Lalanne C."/>
            <person name="Gautier V."/>
            <person name="Ament-Velasquez S.L."/>
            <person name="Kruys A."/>
            <person name="Hutchinson M.I."/>
            <person name="Powell A.J."/>
            <person name="Barry K."/>
            <person name="Miller A.N."/>
            <person name="Grigoriev I.V."/>
            <person name="Debuchy R."/>
            <person name="Gladieux P."/>
            <person name="Hiltunen Thoren M."/>
            <person name="Johannesson H."/>
        </authorList>
    </citation>
    <scope>NUCLEOTIDE SEQUENCE</scope>
    <source>
        <strain evidence="4">CBS 958.72</strain>
    </source>
</reference>
<feature type="domain" description="NmrA-like" evidence="3">
    <location>
        <begin position="5"/>
        <end position="244"/>
    </location>
</feature>
<evidence type="ECO:0000313" key="5">
    <source>
        <dbReference type="Proteomes" id="UP001287356"/>
    </source>
</evidence>
<keyword evidence="1" id="KW-0521">NADP</keyword>
<evidence type="ECO:0000256" key="1">
    <source>
        <dbReference type="ARBA" id="ARBA00022857"/>
    </source>
</evidence>
<dbReference type="EMBL" id="JAULSN010000003">
    <property type="protein sequence ID" value="KAK3376915.1"/>
    <property type="molecule type" value="Genomic_DNA"/>
</dbReference>
<dbReference type="Pfam" id="PF05368">
    <property type="entry name" value="NmrA"/>
    <property type="match status" value="1"/>
</dbReference>
<organism evidence="4 5">
    <name type="scientific">Lasiosphaeria ovina</name>
    <dbReference type="NCBI Taxonomy" id="92902"/>
    <lineage>
        <taxon>Eukaryota</taxon>
        <taxon>Fungi</taxon>
        <taxon>Dikarya</taxon>
        <taxon>Ascomycota</taxon>
        <taxon>Pezizomycotina</taxon>
        <taxon>Sordariomycetes</taxon>
        <taxon>Sordariomycetidae</taxon>
        <taxon>Sordariales</taxon>
        <taxon>Lasiosphaeriaceae</taxon>
        <taxon>Lasiosphaeria</taxon>
    </lineage>
</organism>
<keyword evidence="5" id="KW-1185">Reference proteome</keyword>
<dbReference type="Proteomes" id="UP001287356">
    <property type="component" value="Unassembled WGS sequence"/>
</dbReference>
<dbReference type="InterPro" id="IPR051609">
    <property type="entry name" value="NmrA/Isoflavone_reductase-like"/>
</dbReference>
<dbReference type="AlphaFoldDB" id="A0AAE0KIM7"/>
<evidence type="ECO:0000259" key="3">
    <source>
        <dbReference type="Pfam" id="PF05368"/>
    </source>
</evidence>
<dbReference type="GO" id="GO:0016491">
    <property type="term" value="F:oxidoreductase activity"/>
    <property type="evidence" value="ECO:0007669"/>
    <property type="project" value="UniProtKB-KW"/>
</dbReference>
<dbReference type="Gene3D" id="3.90.25.10">
    <property type="entry name" value="UDP-galactose 4-epimerase, domain 1"/>
    <property type="match status" value="1"/>
</dbReference>
<keyword evidence="2" id="KW-0560">Oxidoreductase</keyword>
<dbReference type="InterPro" id="IPR045312">
    <property type="entry name" value="PCBER-like"/>
</dbReference>
<accession>A0AAE0KIM7</accession>
<comment type="caution">
    <text evidence="4">The sequence shown here is derived from an EMBL/GenBank/DDBJ whole genome shotgun (WGS) entry which is preliminary data.</text>
</comment>
<dbReference type="SUPFAM" id="SSF51735">
    <property type="entry name" value="NAD(P)-binding Rossmann-fold domains"/>
    <property type="match status" value="1"/>
</dbReference>
<evidence type="ECO:0000313" key="4">
    <source>
        <dbReference type="EMBL" id="KAK3376915.1"/>
    </source>
</evidence>